<evidence type="ECO:0000259" key="13">
    <source>
        <dbReference type="SMART" id="SM00478"/>
    </source>
</evidence>
<evidence type="ECO:0000256" key="6">
    <source>
        <dbReference type="ARBA" id="ARBA00023204"/>
    </source>
</evidence>
<evidence type="ECO:0000256" key="12">
    <source>
        <dbReference type="SAM" id="MobiDB-lite"/>
    </source>
</evidence>
<keyword evidence="6" id="KW-0234">DNA repair</keyword>
<dbReference type="SUPFAM" id="SSF48150">
    <property type="entry name" value="DNA-glycosylase"/>
    <property type="match status" value="1"/>
</dbReference>
<dbReference type="PANTHER" id="PTHR10242">
    <property type="entry name" value="8-OXOGUANINE DNA GLYCOSYLASE"/>
    <property type="match status" value="1"/>
</dbReference>
<feature type="compositionally biased region" description="Pro residues" evidence="12">
    <location>
        <begin position="1"/>
        <end position="15"/>
    </location>
</feature>
<dbReference type="GO" id="GO:0034039">
    <property type="term" value="F:8-oxo-7,8-dihydroguanine DNA N-glycosylase activity"/>
    <property type="evidence" value="ECO:0007669"/>
    <property type="project" value="TreeGrafter"/>
</dbReference>
<evidence type="ECO:0000256" key="7">
    <source>
        <dbReference type="ARBA" id="ARBA00023239"/>
    </source>
</evidence>
<dbReference type="GO" id="GO:0006285">
    <property type="term" value="P:base-excision repair, AP site formation"/>
    <property type="evidence" value="ECO:0007669"/>
    <property type="project" value="TreeGrafter"/>
</dbReference>
<dbReference type="AlphaFoldDB" id="A0A1D1Y9E7"/>
<evidence type="ECO:0000256" key="8">
    <source>
        <dbReference type="ARBA" id="ARBA00023242"/>
    </source>
</evidence>
<dbReference type="SMART" id="SM00478">
    <property type="entry name" value="ENDO3c"/>
    <property type="match status" value="1"/>
</dbReference>
<keyword evidence="8" id="KW-0539">Nucleus</keyword>
<dbReference type="FunFam" id="1.10.340.30:FF:000012">
    <property type="entry name" value="N-glycosylase/DNA lyase"/>
    <property type="match status" value="1"/>
</dbReference>
<dbReference type="FunFam" id="1.10.1670.10:FF:000005">
    <property type="entry name" value="N-glycosylase/DNA lyase OGG1"/>
    <property type="match status" value="1"/>
</dbReference>
<dbReference type="GO" id="GO:0003684">
    <property type="term" value="F:damaged DNA binding"/>
    <property type="evidence" value="ECO:0007669"/>
    <property type="project" value="InterPro"/>
</dbReference>
<dbReference type="InterPro" id="IPR011257">
    <property type="entry name" value="DNA_glycosylase"/>
</dbReference>
<protein>
    <recommendedName>
        <fullName evidence="3">DNA-(apurinic or apyrimidinic site) lyase</fullName>
        <ecNumber evidence="3">4.2.99.18</ecNumber>
    </recommendedName>
</protein>
<dbReference type="Gene3D" id="1.10.1670.10">
    <property type="entry name" value="Helix-hairpin-Helix base-excision DNA repair enzymes (C-terminal)"/>
    <property type="match status" value="1"/>
</dbReference>
<evidence type="ECO:0000256" key="9">
    <source>
        <dbReference type="ARBA" id="ARBA00023268"/>
    </source>
</evidence>
<dbReference type="Pfam" id="PF07934">
    <property type="entry name" value="OGG_N"/>
    <property type="match status" value="1"/>
</dbReference>
<evidence type="ECO:0000256" key="5">
    <source>
        <dbReference type="ARBA" id="ARBA00022801"/>
    </source>
</evidence>
<dbReference type="PANTHER" id="PTHR10242:SF2">
    <property type="entry name" value="N-GLYCOSYLASE_DNA LYASE"/>
    <property type="match status" value="1"/>
</dbReference>
<evidence type="ECO:0000256" key="3">
    <source>
        <dbReference type="ARBA" id="ARBA00012720"/>
    </source>
</evidence>
<keyword evidence="4" id="KW-0227">DNA damage</keyword>
<dbReference type="GO" id="GO:0140078">
    <property type="term" value="F:class I DNA-(apurinic or apyrimidinic site) endonuclease activity"/>
    <property type="evidence" value="ECO:0007669"/>
    <property type="project" value="UniProtKB-EC"/>
</dbReference>
<evidence type="ECO:0000256" key="10">
    <source>
        <dbReference type="ARBA" id="ARBA00023295"/>
    </source>
</evidence>
<keyword evidence="10" id="KW-0326">Glycosidase</keyword>
<dbReference type="InterPro" id="IPR003265">
    <property type="entry name" value="HhH-GPD_domain"/>
</dbReference>
<comment type="subcellular location">
    <subcellularLocation>
        <location evidence="1">Nucleus</location>
    </subcellularLocation>
</comment>
<evidence type="ECO:0000256" key="11">
    <source>
        <dbReference type="ARBA" id="ARBA00044632"/>
    </source>
</evidence>
<evidence type="ECO:0000256" key="4">
    <source>
        <dbReference type="ARBA" id="ARBA00022763"/>
    </source>
</evidence>
<feature type="region of interest" description="Disordered" evidence="12">
    <location>
        <begin position="1"/>
        <end position="61"/>
    </location>
</feature>
<proteinExistence type="inferred from homology"/>
<keyword evidence="5" id="KW-0378">Hydrolase</keyword>
<reference evidence="14" key="1">
    <citation type="submission" date="2015-07" db="EMBL/GenBank/DDBJ databases">
        <title>Transcriptome Assembly of Anthurium amnicola.</title>
        <authorList>
            <person name="Suzuki J."/>
        </authorList>
    </citation>
    <scope>NUCLEOTIDE SEQUENCE</scope>
</reference>
<dbReference type="InterPro" id="IPR012904">
    <property type="entry name" value="OGG_N"/>
</dbReference>
<dbReference type="Pfam" id="PF00730">
    <property type="entry name" value="HhH-GPD"/>
    <property type="match status" value="1"/>
</dbReference>
<evidence type="ECO:0000256" key="1">
    <source>
        <dbReference type="ARBA" id="ARBA00004123"/>
    </source>
</evidence>
<name>A0A1D1Y9E7_9ARAE</name>
<keyword evidence="7 14" id="KW-0456">Lyase</keyword>
<dbReference type="CDD" id="cd00056">
    <property type="entry name" value="ENDO3c"/>
    <property type="match status" value="1"/>
</dbReference>
<dbReference type="InterPro" id="IPR023170">
    <property type="entry name" value="HhH_base_excis_C"/>
</dbReference>
<evidence type="ECO:0000313" key="14">
    <source>
        <dbReference type="EMBL" id="JAT51262.1"/>
    </source>
</evidence>
<keyword evidence="9" id="KW-0511">Multifunctional enzyme</keyword>
<dbReference type="GO" id="GO:0005634">
    <property type="term" value="C:nucleus"/>
    <property type="evidence" value="ECO:0007669"/>
    <property type="project" value="UniProtKB-SubCell"/>
</dbReference>
<sequence>MRAQPPPSTLSPPRSPVALTKRRRPKPPSPPPTSPPSSTLQPPTPPLPAKSHPVTAAGSRTKRSLADPLCAGAAAPCPRWEPLGVPRSELCLPLTLPTGQTFRWRQTGPHQYTGVVGPHLLSLRQADGDTQGHVAFLLHGPPAGADAARSALRDYLNLGISLADMWRRFSESDARFAELARHLPGGARVLRQDPVECVLQFLCSSNNNIARIERMVGVLSSFGDHLGTVGGFDFHQFPSIDRLAIVSEEQLREAGFGYRAKYIVDTIKALLVKPGGGVQWLNSLRSLELPEVIDALCTLPGVGPKVAACIALFSLDQHHAIPVDTHVWQIATRYLVPELAGSRLSPKLFGRVSEAFVTKFGKYAGWAQTVLFIGELPSQKALLPSHLCTSMETRPVKKKYKKARAAEVSVGSE</sequence>
<dbReference type="EC" id="4.2.99.18" evidence="3"/>
<dbReference type="SUPFAM" id="SSF55945">
    <property type="entry name" value="TATA-box binding protein-like"/>
    <property type="match status" value="1"/>
</dbReference>
<dbReference type="Gene3D" id="1.10.340.30">
    <property type="entry name" value="Hypothetical protein, domain 2"/>
    <property type="match status" value="1"/>
</dbReference>
<dbReference type="GO" id="GO:0006289">
    <property type="term" value="P:nucleotide-excision repair"/>
    <property type="evidence" value="ECO:0007669"/>
    <property type="project" value="InterPro"/>
</dbReference>
<evidence type="ECO:0000256" key="2">
    <source>
        <dbReference type="ARBA" id="ARBA00010679"/>
    </source>
</evidence>
<gene>
    <name evidence="14" type="primary">OGG1_1</name>
    <name evidence="14" type="ORF">g.57421</name>
</gene>
<organism evidence="14">
    <name type="scientific">Anthurium amnicola</name>
    <dbReference type="NCBI Taxonomy" id="1678845"/>
    <lineage>
        <taxon>Eukaryota</taxon>
        <taxon>Viridiplantae</taxon>
        <taxon>Streptophyta</taxon>
        <taxon>Embryophyta</taxon>
        <taxon>Tracheophyta</taxon>
        <taxon>Spermatophyta</taxon>
        <taxon>Magnoliopsida</taxon>
        <taxon>Liliopsida</taxon>
        <taxon>Araceae</taxon>
        <taxon>Pothoideae</taxon>
        <taxon>Potheae</taxon>
        <taxon>Anthurium</taxon>
    </lineage>
</organism>
<comment type="similarity">
    <text evidence="2">Belongs to the type-1 OGG1 family.</text>
</comment>
<dbReference type="InterPro" id="IPR052054">
    <property type="entry name" value="Oxidative_DNA_repair_enzyme"/>
</dbReference>
<accession>A0A1D1Y9E7</accession>
<dbReference type="Gene3D" id="3.30.310.40">
    <property type="match status" value="1"/>
</dbReference>
<feature type="domain" description="HhH-GPD" evidence="13">
    <location>
        <begin position="203"/>
        <end position="376"/>
    </location>
</feature>
<dbReference type="EMBL" id="GDJX01016674">
    <property type="protein sequence ID" value="JAT51262.1"/>
    <property type="molecule type" value="Transcribed_RNA"/>
</dbReference>
<comment type="catalytic activity">
    <reaction evidence="11">
        <text>2'-deoxyribonucleotide-(2'-deoxyribose 5'-phosphate)-2'-deoxyribonucleotide-DNA = a 3'-end 2'-deoxyribonucleotide-(2,3-dehydro-2,3-deoxyribose 5'-phosphate)-DNA + a 5'-end 5'-phospho-2'-deoxyribonucleoside-DNA + H(+)</text>
        <dbReference type="Rhea" id="RHEA:66592"/>
        <dbReference type="Rhea" id="RHEA-COMP:13180"/>
        <dbReference type="Rhea" id="RHEA-COMP:16897"/>
        <dbReference type="Rhea" id="RHEA-COMP:17067"/>
        <dbReference type="ChEBI" id="CHEBI:15378"/>
        <dbReference type="ChEBI" id="CHEBI:136412"/>
        <dbReference type="ChEBI" id="CHEBI:157695"/>
        <dbReference type="ChEBI" id="CHEBI:167181"/>
        <dbReference type="EC" id="4.2.99.18"/>
    </reaction>
</comment>